<gene>
    <name evidence="2" type="ORF">C2E15_07870</name>
</gene>
<sequence length="140" mass="15100">MMNDQMIADVLTSTRTIALVGASDQPHRPSYGVMAWLLQQGYKVIPVNPGLAGQTLLGQKVYAALADIPEPVDMVDVFRHSEAAWGVAQEAISIGAKTLWLQQGVINEQAATLAADAGLNVVMDRCPKIEIPRLGLLKHK</sequence>
<evidence type="ECO:0000259" key="1">
    <source>
        <dbReference type="SMART" id="SM00881"/>
    </source>
</evidence>
<accession>A0A2L0ILG4</accession>
<feature type="domain" description="CoA-binding" evidence="1">
    <location>
        <begin position="11"/>
        <end position="105"/>
    </location>
</feature>
<dbReference type="PANTHER" id="PTHR33303:SF2">
    <property type="entry name" value="COA-BINDING DOMAIN-CONTAINING PROTEIN"/>
    <property type="match status" value="1"/>
</dbReference>
<reference evidence="2 3" key="1">
    <citation type="submission" date="2018-01" db="EMBL/GenBank/DDBJ databases">
        <title>Complete and assembled Genome of Pantoea gaviniae DSM22758T.</title>
        <authorList>
            <person name="Stevens M.J.A."/>
            <person name="Zurfluh K."/>
            <person name="Stephan R."/>
        </authorList>
    </citation>
    <scope>NUCLEOTIDE SEQUENCE [LARGE SCALE GENOMIC DNA]</scope>
    <source>
        <strain evidence="2 3">DSM 22758</strain>
    </source>
</reference>
<dbReference type="KEGG" id="pgz:C2E15_07870"/>
<dbReference type="InterPro" id="IPR036291">
    <property type="entry name" value="NAD(P)-bd_dom_sf"/>
</dbReference>
<evidence type="ECO:0000313" key="2">
    <source>
        <dbReference type="EMBL" id="AUX95415.1"/>
    </source>
</evidence>
<name>A0A2L0ILG4_9GAMM</name>
<dbReference type="InterPro" id="IPR003781">
    <property type="entry name" value="CoA-bd"/>
</dbReference>
<organism evidence="2 3">
    <name type="scientific">Mixta gaviniae</name>
    <dbReference type="NCBI Taxonomy" id="665914"/>
    <lineage>
        <taxon>Bacteria</taxon>
        <taxon>Pseudomonadati</taxon>
        <taxon>Pseudomonadota</taxon>
        <taxon>Gammaproteobacteria</taxon>
        <taxon>Enterobacterales</taxon>
        <taxon>Erwiniaceae</taxon>
        <taxon>Mixta</taxon>
    </lineage>
</organism>
<keyword evidence="3" id="KW-1185">Reference proteome</keyword>
<evidence type="ECO:0000313" key="3">
    <source>
        <dbReference type="Proteomes" id="UP000238365"/>
    </source>
</evidence>
<proteinExistence type="predicted"/>
<protein>
    <recommendedName>
        <fullName evidence="1">CoA-binding domain-containing protein</fullName>
    </recommendedName>
</protein>
<dbReference type="PANTHER" id="PTHR33303">
    <property type="entry name" value="CYTOPLASMIC PROTEIN-RELATED"/>
    <property type="match status" value="1"/>
</dbReference>
<dbReference type="SUPFAM" id="SSF51735">
    <property type="entry name" value="NAD(P)-binding Rossmann-fold domains"/>
    <property type="match status" value="1"/>
</dbReference>
<dbReference type="Pfam" id="PF13380">
    <property type="entry name" value="CoA_binding_2"/>
    <property type="match status" value="1"/>
</dbReference>
<dbReference type="AlphaFoldDB" id="A0A2L0ILG4"/>
<dbReference type="Proteomes" id="UP000238365">
    <property type="component" value="Chromosome"/>
</dbReference>
<dbReference type="EMBL" id="CP026377">
    <property type="protein sequence ID" value="AUX95415.1"/>
    <property type="molecule type" value="Genomic_DNA"/>
</dbReference>
<dbReference type="SMART" id="SM00881">
    <property type="entry name" value="CoA_binding"/>
    <property type="match status" value="1"/>
</dbReference>
<dbReference type="Gene3D" id="3.40.50.720">
    <property type="entry name" value="NAD(P)-binding Rossmann-like Domain"/>
    <property type="match status" value="1"/>
</dbReference>
<dbReference type="OrthoDB" id="9804695at2"/>